<name>A0A544TM26_9BACI</name>
<accession>A0A544TM26</accession>
<keyword evidence="2" id="KW-1185">Reference proteome</keyword>
<protein>
    <submittedName>
        <fullName evidence="1">DUF2277 domain-containing protein</fullName>
    </submittedName>
</protein>
<gene>
    <name evidence="1" type="ORF">FG383_01280</name>
</gene>
<dbReference type="OrthoDB" id="2720376at2"/>
<proteinExistence type="predicted"/>
<dbReference type="EMBL" id="VDGG01000002">
    <property type="protein sequence ID" value="TQR18512.1"/>
    <property type="molecule type" value="Genomic_DNA"/>
</dbReference>
<reference evidence="1 2" key="1">
    <citation type="submission" date="2019-05" db="EMBL/GenBank/DDBJ databases">
        <title>Psychrobacillus vulpis sp. nov., a new species isolated from feces of a red fox that inhabits in The Tablas de Daimiel Natural Park, Albacete, Spain.</title>
        <authorList>
            <person name="Rodriguez M."/>
            <person name="Reina J.C."/>
            <person name="Bejar V."/>
            <person name="Llamas I."/>
        </authorList>
    </citation>
    <scope>NUCLEOTIDE SEQUENCE [LARGE SCALE GENOMIC DNA]</scope>
    <source>
        <strain evidence="1 2">NHI-2</strain>
    </source>
</reference>
<dbReference type="AlphaFoldDB" id="A0A544TM26"/>
<dbReference type="Pfam" id="PF10041">
    <property type="entry name" value="DUF2277"/>
    <property type="match status" value="1"/>
</dbReference>
<comment type="caution">
    <text evidence="1">The sequence shown here is derived from an EMBL/GenBank/DDBJ whole genome shotgun (WGS) entry which is preliminary data.</text>
</comment>
<dbReference type="RefSeq" id="WP_142605036.1">
    <property type="nucleotide sequence ID" value="NZ_VDGG01000002.1"/>
</dbReference>
<evidence type="ECO:0000313" key="2">
    <source>
        <dbReference type="Proteomes" id="UP000318937"/>
    </source>
</evidence>
<evidence type="ECO:0000313" key="1">
    <source>
        <dbReference type="EMBL" id="TQR18512.1"/>
    </source>
</evidence>
<dbReference type="InterPro" id="IPR018735">
    <property type="entry name" value="DUF2277"/>
</dbReference>
<dbReference type="Proteomes" id="UP000318937">
    <property type="component" value="Unassembled WGS sequence"/>
</dbReference>
<organism evidence="1 2">
    <name type="scientific">Psychrobacillus soli</name>
    <dbReference type="NCBI Taxonomy" id="1543965"/>
    <lineage>
        <taxon>Bacteria</taxon>
        <taxon>Bacillati</taxon>
        <taxon>Bacillota</taxon>
        <taxon>Bacilli</taxon>
        <taxon>Bacillales</taxon>
        <taxon>Bacillaceae</taxon>
        <taxon>Psychrobacillus</taxon>
    </lineage>
</organism>
<sequence length="96" mass="10892">MCRNIKTLFNFEPTATDDEIYAASLQYVRKVSGFNKPSKVNEESFHKAVEEVSIITRNLLNSLQTSAEPRDREIEAEQARARNAKRFGTGQISSIK</sequence>